<dbReference type="EMBL" id="JAFVMF010000002">
    <property type="protein sequence ID" value="MBO1358729.1"/>
    <property type="molecule type" value="Genomic_DNA"/>
</dbReference>
<gene>
    <name evidence="4" type="ORF">J2D73_02810</name>
</gene>
<name>A0ABS3LS52_9PROT</name>
<comment type="caution">
    <text evidence="4">The sequence shown here is derived from an EMBL/GenBank/DDBJ whole genome shotgun (WGS) entry which is preliminary data.</text>
</comment>
<organism evidence="4 5">
    <name type="scientific">Acetobacter sacchari</name>
    <dbReference type="NCBI Taxonomy" id="2661687"/>
    <lineage>
        <taxon>Bacteria</taxon>
        <taxon>Pseudomonadati</taxon>
        <taxon>Pseudomonadota</taxon>
        <taxon>Alphaproteobacteria</taxon>
        <taxon>Acetobacterales</taxon>
        <taxon>Acetobacteraceae</taxon>
        <taxon>Acetobacter</taxon>
    </lineage>
</organism>
<keyword evidence="3" id="KW-0812">Transmembrane</keyword>
<evidence type="ECO:0000313" key="4">
    <source>
        <dbReference type="EMBL" id="MBO1358729.1"/>
    </source>
</evidence>
<protein>
    <submittedName>
        <fullName evidence="4">ABC transporter permease</fullName>
    </submittedName>
</protein>
<accession>A0ABS3LS52</accession>
<keyword evidence="3" id="KW-0472">Membrane</keyword>
<feature type="transmembrane region" description="Helical" evidence="3">
    <location>
        <begin position="113"/>
        <end position="131"/>
    </location>
</feature>
<keyword evidence="5" id="KW-1185">Reference proteome</keyword>
<evidence type="ECO:0000313" key="5">
    <source>
        <dbReference type="Proteomes" id="UP000664771"/>
    </source>
</evidence>
<dbReference type="PANTHER" id="PTHR30413:SF10">
    <property type="entry name" value="CAPSULE POLYSACCHARIDE EXPORT INNER-MEMBRANE PROTEIN CTRC"/>
    <property type="match status" value="1"/>
</dbReference>
<dbReference type="PANTHER" id="PTHR30413">
    <property type="entry name" value="INNER MEMBRANE TRANSPORT PERMEASE"/>
    <property type="match status" value="1"/>
</dbReference>
<keyword evidence="2" id="KW-0813">Transport</keyword>
<evidence type="ECO:0000256" key="2">
    <source>
        <dbReference type="ARBA" id="ARBA00022448"/>
    </source>
</evidence>
<feature type="transmembrane region" description="Helical" evidence="3">
    <location>
        <begin position="304"/>
        <end position="325"/>
    </location>
</feature>
<keyword evidence="3" id="KW-1133">Transmembrane helix</keyword>
<feature type="transmembrane region" description="Helical" evidence="3">
    <location>
        <begin position="217"/>
        <end position="241"/>
    </location>
</feature>
<feature type="transmembrane region" description="Helical" evidence="3">
    <location>
        <begin position="253"/>
        <end position="271"/>
    </location>
</feature>
<evidence type="ECO:0000256" key="3">
    <source>
        <dbReference type="SAM" id="Phobius"/>
    </source>
</evidence>
<evidence type="ECO:0000256" key="1">
    <source>
        <dbReference type="ARBA" id="ARBA00007783"/>
    </source>
</evidence>
<feature type="transmembrane region" description="Helical" evidence="3">
    <location>
        <begin position="190"/>
        <end position="211"/>
    </location>
</feature>
<feature type="transmembrane region" description="Helical" evidence="3">
    <location>
        <begin position="151"/>
        <end position="169"/>
    </location>
</feature>
<sequence length="336" mass="36675">MAAAARPPDALVVAAVVAYGLRDRIMNVPNGHTDVLTHEHDATQALADRADFAVSDLLTTAADHDEDAEPVVWRSRILIALEDIGRGLRLWRLAVALGWLDIKLQFRGSSVGPLWLTLSSAIMVGAMGGIYSRLFHLVLRDYLPYLSISMILWQVGVAGVTQDACGCFTRAADSIRSMRLPFSLQALRMLVRSGLTFSYNIVVPIGVYAIFGLLPGVVGLLALPALVIWALNAFAFALLLGSLCARFRDVPQIISSAIQIAFYVTPIIWNVQQLGARGRWLIFNPFYSLLEIVRAPLTGSAPSLTIWATALGVSMTLWAAGLVVFSRSRSRLAFWI</sequence>
<comment type="similarity">
    <text evidence="1">Belongs to the ABC-2 integral membrane protein family.</text>
</comment>
<proteinExistence type="inferred from homology"/>
<reference evidence="4 5" key="1">
    <citation type="submission" date="2021-03" db="EMBL/GenBank/DDBJ databases">
        <title>The complete genome sequence of Acetobacter sacchari TBRC 11175.</title>
        <authorList>
            <person name="Charoenyingcharoen P."/>
            <person name="Yukphan P."/>
        </authorList>
    </citation>
    <scope>NUCLEOTIDE SEQUENCE [LARGE SCALE GENOMIC DNA]</scope>
    <source>
        <strain evidence="4 5">TBRC 11175</strain>
    </source>
</reference>
<dbReference type="Proteomes" id="UP000664771">
    <property type="component" value="Unassembled WGS sequence"/>
</dbReference>